<sequence>MRRRTLVVAIVAALVVTAGVVVITVALTGRSSPRAQSWVPTADDPDPAMRIPGVVRAFYRGGHVGPGKRVAYRYSPPVGGRHDAVWAACTGVVYPRALRDENAVHSLEHGAVWITYAPSLDAASVTALARRVTGVDHMLMSPYPGLDRPISVQAWGHQLRLDRADDPRLDHFVTATRLNTQKGVYPEDPTAFASPEPTGTCASTGVFDVDDPPRADVGPPPTSAIPDA</sequence>
<accession>A0ABT1H8E8</accession>
<evidence type="ECO:0008006" key="5">
    <source>
        <dbReference type="Google" id="ProtNLM"/>
    </source>
</evidence>
<keyword evidence="2" id="KW-0472">Membrane</keyword>
<feature type="region of interest" description="Disordered" evidence="1">
    <location>
        <begin position="184"/>
        <end position="228"/>
    </location>
</feature>
<dbReference type="EMBL" id="JAMTCG010000009">
    <property type="protein sequence ID" value="MCP2162895.1"/>
    <property type="molecule type" value="Genomic_DNA"/>
</dbReference>
<keyword evidence="2" id="KW-0812">Transmembrane</keyword>
<gene>
    <name evidence="3" type="ORF">LX12_004107</name>
</gene>
<evidence type="ECO:0000256" key="1">
    <source>
        <dbReference type="SAM" id="MobiDB-lite"/>
    </source>
</evidence>
<protein>
    <recommendedName>
        <fullName evidence="5">DUF3105 domain-containing protein</fullName>
    </recommendedName>
</protein>
<feature type="compositionally biased region" description="Pro residues" evidence="1">
    <location>
        <begin position="218"/>
        <end position="228"/>
    </location>
</feature>
<evidence type="ECO:0000313" key="3">
    <source>
        <dbReference type="EMBL" id="MCP2162895.1"/>
    </source>
</evidence>
<keyword evidence="2" id="KW-1133">Transmembrane helix</keyword>
<reference evidence="3 4" key="1">
    <citation type="submission" date="2022-06" db="EMBL/GenBank/DDBJ databases">
        <title>Genomic Encyclopedia of Archaeal and Bacterial Type Strains, Phase II (KMG-II): from individual species to whole genera.</title>
        <authorList>
            <person name="Goeker M."/>
        </authorList>
    </citation>
    <scope>NUCLEOTIDE SEQUENCE [LARGE SCALE GENOMIC DNA]</scope>
    <source>
        <strain evidence="3 4">DSM 45037</strain>
    </source>
</reference>
<dbReference type="RefSeq" id="WP_253656469.1">
    <property type="nucleotide sequence ID" value="NZ_BAAAOE010000003.1"/>
</dbReference>
<proteinExistence type="predicted"/>
<dbReference type="Proteomes" id="UP001205740">
    <property type="component" value="Unassembled WGS sequence"/>
</dbReference>
<name>A0ABT1H8E8_9NOCA</name>
<evidence type="ECO:0000256" key="2">
    <source>
        <dbReference type="SAM" id="Phobius"/>
    </source>
</evidence>
<feature type="transmembrane region" description="Helical" evidence="2">
    <location>
        <begin position="6"/>
        <end position="27"/>
    </location>
</feature>
<keyword evidence="4" id="KW-1185">Reference proteome</keyword>
<organism evidence="3 4">
    <name type="scientific">Williamsia serinedens</name>
    <dbReference type="NCBI Taxonomy" id="391736"/>
    <lineage>
        <taxon>Bacteria</taxon>
        <taxon>Bacillati</taxon>
        <taxon>Actinomycetota</taxon>
        <taxon>Actinomycetes</taxon>
        <taxon>Mycobacteriales</taxon>
        <taxon>Nocardiaceae</taxon>
        <taxon>Williamsia</taxon>
    </lineage>
</organism>
<comment type="caution">
    <text evidence="3">The sequence shown here is derived from an EMBL/GenBank/DDBJ whole genome shotgun (WGS) entry which is preliminary data.</text>
</comment>
<dbReference type="Pfam" id="PF11303">
    <property type="entry name" value="DUF3105"/>
    <property type="match status" value="1"/>
</dbReference>
<evidence type="ECO:0000313" key="4">
    <source>
        <dbReference type="Proteomes" id="UP001205740"/>
    </source>
</evidence>
<dbReference type="InterPro" id="IPR021454">
    <property type="entry name" value="DUF3105"/>
</dbReference>